<reference evidence="1 2" key="1">
    <citation type="submission" date="2018-09" db="EMBL/GenBank/DDBJ databases">
        <title>Paenibacillus aracenensis nov. sp. isolated from a cave in southern Spain.</title>
        <authorList>
            <person name="Jurado V."/>
            <person name="Gutierrez-Patricio S."/>
            <person name="Gonzalez-Pimentel J.L."/>
            <person name="Miller A.Z."/>
            <person name="Laiz L."/>
            <person name="Saiz-Jimenez C."/>
        </authorList>
    </citation>
    <scope>NUCLEOTIDE SEQUENCE [LARGE SCALE GENOMIC DNA]</scope>
    <source>
        <strain evidence="1 2">JCM 19203</strain>
    </source>
</reference>
<evidence type="ECO:0000313" key="1">
    <source>
        <dbReference type="EMBL" id="RJX39039.1"/>
    </source>
</evidence>
<comment type="caution">
    <text evidence="1">The sequence shown here is derived from an EMBL/GenBank/DDBJ whole genome shotgun (WGS) entry which is preliminary data.</text>
</comment>
<sequence length="117" mass="12818">MMVQPMAVFDGYTYLQSSDVTITMQSNLNLYVASVTNAKSSVSNIGGNIQLQEWSGTSWINLVPSHTYSAKNVTSANGNTSKTVRSGYYYRAKVTHTITHNGITETVTEYSDTVLAH</sequence>
<protein>
    <submittedName>
        <fullName evidence="1">Uncharacterized protein</fullName>
    </submittedName>
</protein>
<proteinExistence type="predicted"/>
<organism evidence="1 2">
    <name type="scientific">Paenibacillus pinisoli</name>
    <dbReference type="NCBI Taxonomy" id="1276110"/>
    <lineage>
        <taxon>Bacteria</taxon>
        <taxon>Bacillati</taxon>
        <taxon>Bacillota</taxon>
        <taxon>Bacilli</taxon>
        <taxon>Bacillales</taxon>
        <taxon>Paenibacillaceae</taxon>
        <taxon>Paenibacillus</taxon>
    </lineage>
</organism>
<name>A0A3A6PL13_9BACL</name>
<evidence type="ECO:0000313" key="2">
    <source>
        <dbReference type="Proteomes" id="UP000267798"/>
    </source>
</evidence>
<gene>
    <name evidence="1" type="ORF">D3P09_16180</name>
</gene>
<dbReference type="Proteomes" id="UP000267798">
    <property type="component" value="Unassembled WGS sequence"/>
</dbReference>
<dbReference type="EMBL" id="QXQB01000003">
    <property type="protein sequence ID" value="RJX39039.1"/>
    <property type="molecule type" value="Genomic_DNA"/>
</dbReference>
<keyword evidence="2" id="KW-1185">Reference proteome</keyword>
<dbReference type="AlphaFoldDB" id="A0A3A6PL13"/>
<accession>A0A3A6PL13</accession>